<dbReference type="EnsemblMetazoa" id="Aqu2.1.25830_001">
    <property type="protein sequence ID" value="Aqu2.1.25830_001"/>
    <property type="gene ID" value="Aqu2.1.25830"/>
</dbReference>
<protein>
    <submittedName>
        <fullName evidence="2">Uncharacterized protein</fullName>
    </submittedName>
</protein>
<name>A0A1X7UDV7_AMPQE</name>
<dbReference type="InParanoid" id="A0A1X7UDV7"/>
<feature type="compositionally biased region" description="Polar residues" evidence="1">
    <location>
        <begin position="79"/>
        <end position="92"/>
    </location>
</feature>
<proteinExistence type="predicted"/>
<feature type="region of interest" description="Disordered" evidence="1">
    <location>
        <begin position="79"/>
        <end position="105"/>
    </location>
</feature>
<accession>A0A1X7UDV7</accession>
<evidence type="ECO:0000256" key="1">
    <source>
        <dbReference type="SAM" id="MobiDB-lite"/>
    </source>
</evidence>
<dbReference type="OrthoDB" id="5966447at2759"/>
<organism evidence="2">
    <name type="scientific">Amphimedon queenslandica</name>
    <name type="common">Sponge</name>
    <dbReference type="NCBI Taxonomy" id="400682"/>
    <lineage>
        <taxon>Eukaryota</taxon>
        <taxon>Metazoa</taxon>
        <taxon>Porifera</taxon>
        <taxon>Demospongiae</taxon>
        <taxon>Heteroscleromorpha</taxon>
        <taxon>Haplosclerida</taxon>
        <taxon>Niphatidae</taxon>
        <taxon>Amphimedon</taxon>
    </lineage>
</organism>
<dbReference type="AlphaFoldDB" id="A0A1X7UDV7"/>
<reference evidence="2" key="1">
    <citation type="submission" date="2017-05" db="UniProtKB">
        <authorList>
            <consortium name="EnsemblMetazoa"/>
        </authorList>
    </citation>
    <scope>IDENTIFICATION</scope>
</reference>
<sequence length="149" mass="16181">MTSVDGNNCLACGEPALKQARVVAATVSSLLKKYLSVKCQENSWELDLDTVIGSSFVCRSCSKVYLKHLEKNERLYEATSASASVQQSNSETRATRKRLASQESVLHGATKRQCIIQDSASKSISPESLPIVGIGYKSGYRSYPVTSPT</sequence>
<evidence type="ECO:0000313" key="2">
    <source>
        <dbReference type="EnsemblMetazoa" id="Aqu2.1.25830_001"/>
    </source>
</evidence>